<dbReference type="InterPro" id="IPR013783">
    <property type="entry name" value="Ig-like_fold"/>
</dbReference>
<dbReference type="SUPFAM" id="SSF49265">
    <property type="entry name" value="Fibronectin type III"/>
    <property type="match status" value="1"/>
</dbReference>
<dbReference type="InterPro" id="IPR052108">
    <property type="entry name" value="MEGF/SIB"/>
</dbReference>
<dbReference type="PANTHER" id="PTHR24035">
    <property type="entry name" value="MULTIPLE EPIDERMAL GROWTH FACTOR-LIKE DOMAINS PROTEIN"/>
    <property type="match status" value="1"/>
</dbReference>
<dbReference type="AlphaFoldDB" id="A0AAN9A863"/>
<proteinExistence type="predicted"/>
<dbReference type="InterPro" id="IPR036116">
    <property type="entry name" value="FN3_sf"/>
</dbReference>
<dbReference type="Gene3D" id="2.60.40.10">
    <property type="entry name" value="Immunoglobulins"/>
    <property type="match status" value="1"/>
</dbReference>
<sequence>MAACKPGGTFLTKRLSYTVSKNEMLMIELERRYNEVMWQKEPIQTIDSNWFPSSLVKSRLSIPAGELNGTGFYSIIEKTSERKPGQHKRHFGTVAVLIRECPDSMYGEDCKQWCPDCQYGGACHPKTGKCVCPPGRRGNLCEHACIDDTSRCVWSSIKSSRPSVNLTQICLPFPYGCSCAPGYSGSKCDKACNQKSWGVDCRYTCKHCKDEKCDSVTGECEDLEMTLPCAKYSLGLPRLRRKPEVKSIGETVADVHFSYWKEKDDDGEKPPNSKLEYTVIVWEIYPGTKHDKRGNTSPAFSKKTSTASVTATGLTPGTEYEAEVLVQMSIGDDTCVEDGSWRGGRIQHTKFQTECPERVPQPKYITASNVTNSSFIVSWEVWSPTLTKDRDRLERVQARATKLIHLSGGLDTRMDFRLWDCSH</sequence>
<keyword evidence="1" id="KW-1015">Disulfide bond</keyword>
<evidence type="ECO:0000313" key="3">
    <source>
        <dbReference type="EMBL" id="KAK7078188.1"/>
    </source>
</evidence>
<dbReference type="InterPro" id="IPR000742">
    <property type="entry name" value="EGF"/>
</dbReference>
<evidence type="ECO:0000259" key="2">
    <source>
        <dbReference type="PROSITE" id="PS50026"/>
    </source>
</evidence>
<comment type="caution">
    <text evidence="3">The sequence shown here is derived from an EMBL/GenBank/DDBJ whole genome shotgun (WGS) entry which is preliminary data.</text>
</comment>
<dbReference type="PANTHER" id="PTHR24035:SF109">
    <property type="entry name" value="PROTEIN DRAPER"/>
    <property type="match status" value="1"/>
</dbReference>
<feature type="disulfide bond" evidence="1">
    <location>
        <begin position="132"/>
        <end position="141"/>
    </location>
</feature>
<keyword evidence="1" id="KW-0245">EGF-like domain</keyword>
<dbReference type="InterPro" id="IPR003961">
    <property type="entry name" value="FN3_dom"/>
</dbReference>
<evidence type="ECO:0000313" key="4">
    <source>
        <dbReference type="Proteomes" id="UP001381693"/>
    </source>
</evidence>
<dbReference type="PROSITE" id="PS50026">
    <property type="entry name" value="EGF_3"/>
    <property type="match status" value="1"/>
</dbReference>
<comment type="caution">
    <text evidence="1">Lacks conserved residue(s) required for the propagation of feature annotation.</text>
</comment>
<dbReference type="PROSITE" id="PS00022">
    <property type="entry name" value="EGF_1"/>
    <property type="match status" value="1"/>
</dbReference>
<dbReference type="EMBL" id="JAXCGZ010007958">
    <property type="protein sequence ID" value="KAK7078188.1"/>
    <property type="molecule type" value="Genomic_DNA"/>
</dbReference>
<gene>
    <name evidence="3" type="ORF">SK128_003373</name>
</gene>
<feature type="domain" description="EGF-like" evidence="2">
    <location>
        <begin position="106"/>
        <end position="142"/>
    </location>
</feature>
<dbReference type="CDD" id="cd00063">
    <property type="entry name" value="FN3"/>
    <property type="match status" value="1"/>
</dbReference>
<organism evidence="3 4">
    <name type="scientific">Halocaridina rubra</name>
    <name type="common">Hawaiian red shrimp</name>
    <dbReference type="NCBI Taxonomy" id="373956"/>
    <lineage>
        <taxon>Eukaryota</taxon>
        <taxon>Metazoa</taxon>
        <taxon>Ecdysozoa</taxon>
        <taxon>Arthropoda</taxon>
        <taxon>Crustacea</taxon>
        <taxon>Multicrustacea</taxon>
        <taxon>Malacostraca</taxon>
        <taxon>Eumalacostraca</taxon>
        <taxon>Eucarida</taxon>
        <taxon>Decapoda</taxon>
        <taxon>Pleocyemata</taxon>
        <taxon>Caridea</taxon>
        <taxon>Atyoidea</taxon>
        <taxon>Atyidae</taxon>
        <taxon>Halocaridina</taxon>
    </lineage>
</organism>
<evidence type="ECO:0000256" key="1">
    <source>
        <dbReference type="PROSITE-ProRule" id="PRU00076"/>
    </source>
</evidence>
<reference evidence="3 4" key="1">
    <citation type="submission" date="2023-11" db="EMBL/GenBank/DDBJ databases">
        <title>Halocaridina rubra genome assembly.</title>
        <authorList>
            <person name="Smith C."/>
        </authorList>
    </citation>
    <scope>NUCLEOTIDE SEQUENCE [LARGE SCALE GENOMIC DNA]</scope>
    <source>
        <strain evidence="3">EP-1</strain>
        <tissue evidence="3">Whole</tissue>
    </source>
</reference>
<dbReference type="Gene3D" id="2.170.300.10">
    <property type="entry name" value="Tie2 ligand-binding domain superfamily"/>
    <property type="match status" value="1"/>
</dbReference>
<name>A0AAN9A863_HALRR</name>
<protein>
    <recommendedName>
        <fullName evidence="2">EGF-like domain-containing protein</fullName>
    </recommendedName>
</protein>
<keyword evidence="4" id="KW-1185">Reference proteome</keyword>
<dbReference type="Proteomes" id="UP001381693">
    <property type="component" value="Unassembled WGS sequence"/>
</dbReference>
<accession>A0AAN9A863</accession>